<evidence type="ECO:0000313" key="2">
    <source>
        <dbReference type="Proteomes" id="UP000007266"/>
    </source>
</evidence>
<evidence type="ECO:0000313" key="1">
    <source>
        <dbReference type="EMBL" id="EEZ97340.1"/>
    </source>
</evidence>
<accession>D6X410</accession>
<sequence length="132" mass="15187">MPRAATVAFYRRIHTTRETILSSRKHHNSQPNPPPPVPRNEIIRHCIGKNPVIIADFLPKFHFRGPFGAERKLEVNKLRENVVLCTCHNTRTLVQTQFQGLLNMQTHPSRSCGRMCSIFGSFRDSTINIRAR</sequence>
<dbReference type="AlphaFoldDB" id="D6X410"/>
<gene>
    <name evidence="1" type="primary">GLEAN_11152</name>
    <name evidence="1" type="ORF">TcasGA2_TC011152</name>
</gene>
<dbReference type="EMBL" id="KQ971379">
    <property type="protein sequence ID" value="EEZ97340.1"/>
    <property type="molecule type" value="Genomic_DNA"/>
</dbReference>
<name>D6X410_TRICA</name>
<protein>
    <submittedName>
        <fullName evidence="1">Uncharacterized protein</fullName>
    </submittedName>
</protein>
<dbReference type="Proteomes" id="UP000007266">
    <property type="component" value="Linkage group 10"/>
</dbReference>
<proteinExistence type="predicted"/>
<reference evidence="1 2" key="2">
    <citation type="journal article" date="2010" name="Nucleic Acids Res.">
        <title>BeetleBase in 2010: revisions to provide comprehensive genomic information for Tribolium castaneum.</title>
        <authorList>
            <person name="Kim H.S."/>
            <person name="Murphy T."/>
            <person name="Xia J."/>
            <person name="Caragea D."/>
            <person name="Park Y."/>
            <person name="Beeman R.W."/>
            <person name="Lorenzen M.D."/>
            <person name="Butcher S."/>
            <person name="Manak J.R."/>
            <person name="Brown S.J."/>
        </authorList>
    </citation>
    <scope>GENOME REANNOTATION</scope>
    <source>
        <strain evidence="1 2">Georgia GA2</strain>
    </source>
</reference>
<organism evidence="1 2">
    <name type="scientific">Tribolium castaneum</name>
    <name type="common">Red flour beetle</name>
    <dbReference type="NCBI Taxonomy" id="7070"/>
    <lineage>
        <taxon>Eukaryota</taxon>
        <taxon>Metazoa</taxon>
        <taxon>Ecdysozoa</taxon>
        <taxon>Arthropoda</taxon>
        <taxon>Hexapoda</taxon>
        <taxon>Insecta</taxon>
        <taxon>Pterygota</taxon>
        <taxon>Neoptera</taxon>
        <taxon>Endopterygota</taxon>
        <taxon>Coleoptera</taxon>
        <taxon>Polyphaga</taxon>
        <taxon>Cucujiformia</taxon>
        <taxon>Tenebrionidae</taxon>
        <taxon>Tenebrionidae incertae sedis</taxon>
        <taxon>Tribolium</taxon>
    </lineage>
</organism>
<keyword evidence="2" id="KW-1185">Reference proteome</keyword>
<dbReference type="HOGENOM" id="CLU_1919745_0_0_1"/>
<reference evidence="1 2" key="1">
    <citation type="journal article" date="2008" name="Nature">
        <title>The genome of the model beetle and pest Tribolium castaneum.</title>
        <authorList>
            <consortium name="Tribolium Genome Sequencing Consortium"/>
            <person name="Richards S."/>
            <person name="Gibbs R.A."/>
            <person name="Weinstock G.M."/>
            <person name="Brown S.J."/>
            <person name="Denell R."/>
            <person name="Beeman R.W."/>
            <person name="Gibbs R."/>
            <person name="Beeman R.W."/>
            <person name="Brown S.J."/>
            <person name="Bucher G."/>
            <person name="Friedrich M."/>
            <person name="Grimmelikhuijzen C.J."/>
            <person name="Klingler M."/>
            <person name="Lorenzen M."/>
            <person name="Richards S."/>
            <person name="Roth S."/>
            <person name="Schroder R."/>
            <person name="Tautz D."/>
            <person name="Zdobnov E.M."/>
            <person name="Muzny D."/>
            <person name="Gibbs R.A."/>
            <person name="Weinstock G.M."/>
            <person name="Attaway T."/>
            <person name="Bell S."/>
            <person name="Buhay C.J."/>
            <person name="Chandrabose M.N."/>
            <person name="Chavez D."/>
            <person name="Clerk-Blankenburg K.P."/>
            <person name="Cree A."/>
            <person name="Dao M."/>
            <person name="Davis C."/>
            <person name="Chacko J."/>
            <person name="Dinh H."/>
            <person name="Dugan-Rocha S."/>
            <person name="Fowler G."/>
            <person name="Garner T.T."/>
            <person name="Garnes J."/>
            <person name="Gnirke A."/>
            <person name="Hawes A."/>
            <person name="Hernandez J."/>
            <person name="Hines S."/>
            <person name="Holder M."/>
            <person name="Hume J."/>
            <person name="Jhangiani S.N."/>
            <person name="Joshi V."/>
            <person name="Khan Z.M."/>
            <person name="Jackson L."/>
            <person name="Kovar C."/>
            <person name="Kowis A."/>
            <person name="Lee S."/>
            <person name="Lewis L.R."/>
            <person name="Margolis J."/>
            <person name="Morgan M."/>
            <person name="Nazareth L.V."/>
            <person name="Nguyen N."/>
            <person name="Okwuonu G."/>
            <person name="Parker D."/>
            <person name="Richards S."/>
            <person name="Ruiz S.J."/>
            <person name="Santibanez J."/>
            <person name="Savard J."/>
            <person name="Scherer S.E."/>
            <person name="Schneider B."/>
            <person name="Sodergren E."/>
            <person name="Tautz D."/>
            <person name="Vattahil S."/>
            <person name="Villasana D."/>
            <person name="White C.S."/>
            <person name="Wright R."/>
            <person name="Park Y."/>
            <person name="Beeman R.W."/>
            <person name="Lord J."/>
            <person name="Oppert B."/>
            <person name="Lorenzen M."/>
            <person name="Brown S."/>
            <person name="Wang L."/>
            <person name="Savard J."/>
            <person name="Tautz D."/>
            <person name="Richards S."/>
            <person name="Weinstock G."/>
            <person name="Gibbs R.A."/>
            <person name="Liu Y."/>
            <person name="Worley K."/>
            <person name="Weinstock G."/>
            <person name="Elsik C.G."/>
            <person name="Reese J.T."/>
            <person name="Elhaik E."/>
            <person name="Landan G."/>
            <person name="Graur D."/>
            <person name="Arensburger P."/>
            <person name="Atkinson P."/>
            <person name="Beeman R.W."/>
            <person name="Beidler J."/>
            <person name="Brown S.J."/>
            <person name="Demuth J.P."/>
            <person name="Drury D.W."/>
            <person name="Du Y.Z."/>
            <person name="Fujiwara H."/>
            <person name="Lorenzen M."/>
            <person name="Maselli V."/>
            <person name="Osanai M."/>
            <person name="Park Y."/>
            <person name="Robertson H.M."/>
            <person name="Tu Z."/>
            <person name="Wang J.J."/>
            <person name="Wang S."/>
            <person name="Richards S."/>
            <person name="Song H."/>
            <person name="Zhang L."/>
            <person name="Sodergren E."/>
            <person name="Werner D."/>
            <person name="Stanke M."/>
            <person name="Morgenstern B."/>
            <person name="Solovyev V."/>
            <person name="Kosarev P."/>
            <person name="Brown G."/>
            <person name="Chen H.C."/>
            <person name="Ermolaeva O."/>
            <person name="Hlavina W."/>
            <person name="Kapustin Y."/>
            <person name="Kiryutin B."/>
            <person name="Kitts P."/>
            <person name="Maglott D."/>
            <person name="Pruitt K."/>
            <person name="Sapojnikov V."/>
            <person name="Souvorov A."/>
            <person name="Mackey A.J."/>
            <person name="Waterhouse R.M."/>
            <person name="Wyder S."/>
            <person name="Zdobnov E.M."/>
            <person name="Zdobnov E.M."/>
            <person name="Wyder S."/>
            <person name="Kriventseva E.V."/>
            <person name="Kadowaki T."/>
            <person name="Bork P."/>
            <person name="Aranda M."/>
            <person name="Bao R."/>
            <person name="Beermann A."/>
            <person name="Berns N."/>
            <person name="Bolognesi R."/>
            <person name="Bonneton F."/>
            <person name="Bopp D."/>
            <person name="Brown S.J."/>
            <person name="Bucher G."/>
            <person name="Butts T."/>
            <person name="Chaumot A."/>
            <person name="Denell R.E."/>
            <person name="Ferrier D.E."/>
            <person name="Friedrich M."/>
            <person name="Gordon C.M."/>
            <person name="Jindra M."/>
            <person name="Klingler M."/>
            <person name="Lan Q."/>
            <person name="Lattorff H.M."/>
            <person name="Laudet V."/>
            <person name="von Levetsow C."/>
            <person name="Liu Z."/>
            <person name="Lutz R."/>
            <person name="Lynch J.A."/>
            <person name="da Fonseca R.N."/>
            <person name="Posnien N."/>
            <person name="Reuter R."/>
            <person name="Roth S."/>
            <person name="Savard J."/>
            <person name="Schinko J.B."/>
            <person name="Schmitt C."/>
            <person name="Schoppmeier M."/>
            <person name="Schroder R."/>
            <person name="Shippy T.D."/>
            <person name="Simonnet F."/>
            <person name="Marques-Souza H."/>
            <person name="Tautz D."/>
            <person name="Tomoyasu Y."/>
            <person name="Trauner J."/>
            <person name="Van der Zee M."/>
            <person name="Vervoort M."/>
            <person name="Wittkopp N."/>
            <person name="Wimmer E.A."/>
            <person name="Yang X."/>
            <person name="Jones A.K."/>
            <person name="Sattelle D.B."/>
            <person name="Ebert P.R."/>
            <person name="Nelson D."/>
            <person name="Scott J.G."/>
            <person name="Beeman R.W."/>
            <person name="Muthukrishnan S."/>
            <person name="Kramer K.J."/>
            <person name="Arakane Y."/>
            <person name="Beeman R.W."/>
            <person name="Zhu Q."/>
            <person name="Hogenkamp D."/>
            <person name="Dixit R."/>
            <person name="Oppert B."/>
            <person name="Jiang H."/>
            <person name="Zou Z."/>
            <person name="Marshall J."/>
            <person name="Elpidina E."/>
            <person name="Vinokurov K."/>
            <person name="Oppert C."/>
            <person name="Zou Z."/>
            <person name="Evans J."/>
            <person name="Lu Z."/>
            <person name="Zhao P."/>
            <person name="Sumathipala N."/>
            <person name="Altincicek B."/>
            <person name="Vilcinskas A."/>
            <person name="Williams M."/>
            <person name="Hultmark D."/>
            <person name="Hetru C."/>
            <person name="Jiang H."/>
            <person name="Grimmelikhuijzen C.J."/>
            <person name="Hauser F."/>
            <person name="Cazzamali G."/>
            <person name="Williamson M."/>
            <person name="Park Y."/>
            <person name="Li B."/>
            <person name="Tanaka Y."/>
            <person name="Predel R."/>
            <person name="Neupert S."/>
            <person name="Schachtner J."/>
            <person name="Verleyen P."/>
            <person name="Raible F."/>
            <person name="Bork P."/>
            <person name="Friedrich M."/>
            <person name="Walden K.K."/>
            <person name="Robertson H.M."/>
            <person name="Angeli S."/>
            <person name="Foret S."/>
            <person name="Bucher G."/>
            <person name="Schuetz S."/>
            <person name="Maleszka R."/>
            <person name="Wimmer E.A."/>
            <person name="Beeman R.W."/>
            <person name="Lorenzen M."/>
            <person name="Tomoyasu Y."/>
            <person name="Miller S.C."/>
            <person name="Grossmann D."/>
            <person name="Bucher G."/>
        </authorList>
    </citation>
    <scope>NUCLEOTIDE SEQUENCE [LARGE SCALE GENOMIC DNA]</scope>
    <source>
        <strain evidence="1 2">Georgia GA2</strain>
    </source>
</reference>